<name>A0ABT9ASL4_9GAMM</name>
<evidence type="ECO:0000256" key="3">
    <source>
        <dbReference type="ARBA" id="ARBA00023125"/>
    </source>
</evidence>
<dbReference type="Proteomes" id="UP001176478">
    <property type="component" value="Unassembled WGS sequence"/>
</dbReference>
<keyword evidence="3" id="KW-0238">DNA-binding</keyword>
<reference evidence="5" key="2">
    <citation type="journal article" date="2024" name="Int. J. Antimicrob. Agents">
        <title>Identification of a novel Providencia species showing multi-drug-resistant in three patients with hospital-acquired infection.</title>
        <authorList>
            <person name="Yang W."/>
            <person name="Chen J."/>
            <person name="Yang F."/>
            <person name="Ji P."/>
            <person name="Shen S."/>
            <person name="Yin D."/>
            <person name="Hu F."/>
        </authorList>
    </citation>
    <scope>NUCLEOTIDE SEQUENCE</scope>
    <source>
        <strain evidence="5">CRE-138-0111</strain>
    </source>
</reference>
<evidence type="ECO:0000256" key="2">
    <source>
        <dbReference type="ARBA" id="ARBA00023015"/>
    </source>
</evidence>
<dbReference type="EMBL" id="JAUQTG010000009">
    <property type="protein sequence ID" value="MDO7857608.1"/>
    <property type="molecule type" value="Genomic_DNA"/>
</dbReference>
<gene>
    <name evidence="5" type="ORF">Q5E86_14900</name>
</gene>
<evidence type="ECO:0000313" key="6">
    <source>
        <dbReference type="Proteomes" id="UP001176478"/>
    </source>
</evidence>
<protein>
    <submittedName>
        <fullName evidence="5">Antiterminator Q family protein</fullName>
    </submittedName>
</protein>
<accession>A0ABT9ASL4</accession>
<proteinExistence type="inferred from homology"/>
<evidence type="ECO:0000256" key="1">
    <source>
        <dbReference type="ARBA" id="ARBA00010234"/>
    </source>
</evidence>
<dbReference type="Pfam" id="PF06530">
    <property type="entry name" value="Phage_antitermQ"/>
    <property type="match status" value="1"/>
</dbReference>
<keyword evidence="4" id="KW-0804">Transcription</keyword>
<sequence length="183" mass="21649">MSSIKNISDGLVLDAEQEAWLQGWLSKFGAWVYSGRLEKRQSSIIAEFMATVEKRDYPEREMCNDDDGMLITKVVDKIYHIDRVAFTLLLLRYAFVSSDRAIARYYYGIAQPRQMVRRNRTLEYRKPSMATCRREVKEIIRSAEYLIYPHLYNAFKIRDNEWKKKNNSNNVLTSLNQWSTISR</sequence>
<organism evidence="5 6">
    <name type="scientific">Providencia huashanensis</name>
    <dbReference type="NCBI Taxonomy" id="3037798"/>
    <lineage>
        <taxon>Bacteria</taxon>
        <taxon>Pseudomonadati</taxon>
        <taxon>Pseudomonadota</taxon>
        <taxon>Gammaproteobacteria</taxon>
        <taxon>Enterobacterales</taxon>
        <taxon>Morganellaceae</taxon>
        <taxon>Providencia</taxon>
    </lineage>
</organism>
<reference evidence="5" key="1">
    <citation type="submission" date="2023-07" db="EMBL/GenBank/DDBJ databases">
        <authorList>
            <person name="Yang W."/>
            <person name="Chen J."/>
            <person name="Ji P."/>
            <person name="Hu F."/>
        </authorList>
    </citation>
    <scope>NUCLEOTIDE SEQUENCE</scope>
    <source>
        <strain evidence="5">CRE-138-0111</strain>
    </source>
</reference>
<comment type="caution">
    <text evidence="5">The sequence shown here is derived from an EMBL/GenBank/DDBJ whole genome shotgun (WGS) entry which is preliminary data.</text>
</comment>
<keyword evidence="6" id="KW-1185">Reference proteome</keyword>
<keyword evidence="2" id="KW-0805">Transcription regulation</keyword>
<comment type="similarity">
    <text evidence="1">Belongs to the phage antitermination Q type 1 family.</text>
</comment>
<dbReference type="InterPro" id="IPR010534">
    <property type="entry name" value="Phage_933W_GpQ"/>
</dbReference>
<evidence type="ECO:0000256" key="4">
    <source>
        <dbReference type="ARBA" id="ARBA00023163"/>
    </source>
</evidence>
<evidence type="ECO:0000313" key="5">
    <source>
        <dbReference type="EMBL" id="MDO7857608.1"/>
    </source>
</evidence>